<protein>
    <submittedName>
        <fullName evidence="1">Uncharacterized protein</fullName>
    </submittedName>
</protein>
<dbReference type="KEGG" id="egn:BMF35_a1295"/>
<dbReference type="PATRIC" id="fig|502682.8.peg.2347"/>
<gene>
    <name evidence="1" type="ORF">AAW01_11505</name>
</gene>
<comment type="caution">
    <text evidence="1">The sequence shown here is derived from an EMBL/GenBank/DDBJ whole genome shotgun (WGS) entry which is preliminary data.</text>
</comment>
<accession>A0A0G9MN28</accession>
<proteinExistence type="predicted"/>
<evidence type="ECO:0000313" key="2">
    <source>
        <dbReference type="Proteomes" id="UP000053070"/>
    </source>
</evidence>
<evidence type="ECO:0000313" key="1">
    <source>
        <dbReference type="EMBL" id="KLE32044.1"/>
    </source>
</evidence>
<name>A0A0G9MN28_9SPHN</name>
<dbReference type="Proteomes" id="UP000053070">
    <property type="component" value="Unassembled WGS sequence"/>
</dbReference>
<organism evidence="1 2">
    <name type="scientific">Aurantiacibacter gangjinensis</name>
    <dbReference type="NCBI Taxonomy" id="502682"/>
    <lineage>
        <taxon>Bacteria</taxon>
        <taxon>Pseudomonadati</taxon>
        <taxon>Pseudomonadota</taxon>
        <taxon>Alphaproteobacteria</taxon>
        <taxon>Sphingomonadales</taxon>
        <taxon>Erythrobacteraceae</taxon>
        <taxon>Aurantiacibacter</taxon>
    </lineage>
</organism>
<reference evidence="1 2" key="1">
    <citation type="submission" date="2015-04" db="EMBL/GenBank/DDBJ databases">
        <title>The draft genome sequence of Erythrobacr gangjinensis K7-2.</title>
        <authorList>
            <person name="Zhuang L."/>
            <person name="Liu Y."/>
            <person name="Shao Z."/>
        </authorList>
    </citation>
    <scope>NUCLEOTIDE SEQUENCE [LARGE SCALE GENOMIC DNA]</scope>
    <source>
        <strain evidence="1 2">K7-2</strain>
    </source>
</reference>
<dbReference type="OrthoDB" id="7620498at2"/>
<dbReference type="RefSeq" id="WP_047007392.1">
    <property type="nucleotide sequence ID" value="NZ_CP018097.1"/>
</dbReference>
<dbReference type="EMBL" id="LBHC01000002">
    <property type="protein sequence ID" value="KLE32044.1"/>
    <property type="molecule type" value="Genomic_DNA"/>
</dbReference>
<dbReference type="AlphaFoldDB" id="A0A0G9MN28"/>
<keyword evidence="2" id="KW-1185">Reference proteome</keyword>
<dbReference type="STRING" id="502682.BMF35_a1295"/>
<sequence>MMRSLLSFLLLMLAVPAAMAQAQAIDLTAEPAPTPQDVIAAAIEAHGGEFFRDPGTLALSGQAHFFNSDSTVRVWSPDYRMWREFTRGRTVSHGADGKVRILAHDEAGGTIFEVGYDGETTWTQDGIMPRDLADAYWASNFGFGIIRSALDAGFTLSFAPGRYLQDGETVIVRIVDPRGQETLFGIDVDTAFITYMAFRSPRGWHERFYSDFRQLDNGWVQAQRVVLVYDGIVANQVFWEEVSVGETIDPGIFTPPAPEEAE</sequence>